<evidence type="ECO:0000313" key="4">
    <source>
        <dbReference type="EMBL" id="EHP51225.1"/>
    </source>
</evidence>
<feature type="active site" evidence="2">
    <location>
        <position position="328"/>
    </location>
</feature>
<dbReference type="eggNOG" id="COG3579">
    <property type="taxonomic scope" value="Bacteria"/>
</dbReference>
<dbReference type="PIRSF" id="PIRSF005700">
    <property type="entry name" value="PepC"/>
    <property type="match status" value="1"/>
</dbReference>
<comment type="similarity">
    <text evidence="1">Belongs to the peptidase C1 family.</text>
</comment>
<comment type="caution">
    <text evidence="4">The sequence shown here is derived from an EMBL/GenBank/DDBJ whole genome shotgun (WGS) entry which is preliminary data.</text>
</comment>
<dbReference type="GeneID" id="98067890"/>
<proteinExistence type="inferred from homology"/>
<evidence type="ECO:0000256" key="1">
    <source>
        <dbReference type="PIRNR" id="PIRNR005700"/>
    </source>
</evidence>
<dbReference type="SUPFAM" id="SSF54001">
    <property type="entry name" value="Cysteine proteinases"/>
    <property type="match status" value="1"/>
</dbReference>
<keyword evidence="1" id="KW-0378">Hydrolase</keyword>
<dbReference type="STRING" id="742817.HMPREF9449_00227"/>
<feature type="domain" description="Peptidase C1A papain C-terminal" evidence="3">
    <location>
        <begin position="323"/>
        <end position="362"/>
    </location>
</feature>
<dbReference type="Pfam" id="PF00112">
    <property type="entry name" value="Peptidase_C1"/>
    <property type="match status" value="1"/>
</dbReference>
<protein>
    <recommendedName>
        <fullName evidence="1">Aminopeptidase</fullName>
    </recommendedName>
</protein>
<dbReference type="InterPro" id="IPR004134">
    <property type="entry name" value="Peptidase_C1B"/>
</dbReference>
<dbReference type="InterPro" id="IPR038765">
    <property type="entry name" value="Papain-like_cys_pep_sf"/>
</dbReference>
<sequence length="393" mass="44942">MGKNITLIGVCACAFLCQVQAQEQKTEGYQFTELKRMPATDVKSQDRSSTCWAWSGLSFFESEIARLGKDTVSLSPMYIVWHTYNEKADRYVRLHGEMNFSPGGAHYDVQWGIDRYGIVPLDVYTGLNYGEKVHAHGELNSLLRAYADIIVKNPNRKITTAWKDGYQGILRAYLGVLPQTFTYKGKEYTPLSFAQMLGLNMADYIQLTSFSHHPYYTSFAIEVPDNWLNGNTYNLPLDEFIAVLDKAVDKGFTFAWAADLSEKGFTNGIAVVPTFDTKEMKDAEITKWVSLPQEDRQRQFIQQPCSEKKITQEMRQQAFDNYQTTDDHGMHIVGKAKDQNGTPYFIVKNSWGKYNKYDGYLYASYPYVAYKTISVMIHKDALSKELKRKLGIE</sequence>
<dbReference type="GO" id="GO:0006508">
    <property type="term" value="P:proteolysis"/>
    <property type="evidence" value="ECO:0007669"/>
    <property type="project" value="UniProtKB-KW"/>
</dbReference>
<keyword evidence="1" id="KW-0788">Thiol protease</keyword>
<dbReference type="Proteomes" id="UP000004892">
    <property type="component" value="Unassembled WGS sequence"/>
</dbReference>
<evidence type="ECO:0000313" key="5">
    <source>
        <dbReference type="Proteomes" id="UP000004892"/>
    </source>
</evidence>
<dbReference type="HOGENOM" id="CLU_056707_1_0_10"/>
<organism evidence="4 5">
    <name type="scientific">Odoribacter laneus YIT 12061</name>
    <dbReference type="NCBI Taxonomy" id="742817"/>
    <lineage>
        <taxon>Bacteria</taxon>
        <taxon>Pseudomonadati</taxon>
        <taxon>Bacteroidota</taxon>
        <taxon>Bacteroidia</taxon>
        <taxon>Bacteroidales</taxon>
        <taxon>Odoribacteraceae</taxon>
        <taxon>Odoribacter</taxon>
    </lineage>
</organism>
<keyword evidence="5" id="KW-1185">Reference proteome</keyword>
<keyword evidence="1" id="KW-0645">Protease</keyword>
<feature type="active site" evidence="2">
    <location>
        <position position="51"/>
    </location>
</feature>
<dbReference type="InterPro" id="IPR000668">
    <property type="entry name" value="Peptidase_C1A_C"/>
</dbReference>
<reference evidence="4 5" key="1">
    <citation type="submission" date="2012-01" db="EMBL/GenBank/DDBJ databases">
        <title>The Genome Sequence of Odoribacter laneus YIT 12061.</title>
        <authorList>
            <consortium name="The Broad Institute Genome Sequencing Platform"/>
            <person name="Earl A."/>
            <person name="Ward D."/>
            <person name="Feldgarden M."/>
            <person name="Gevers D."/>
            <person name="Morotomi M."/>
            <person name="Young S.K."/>
            <person name="Zeng Q."/>
            <person name="Gargeya S."/>
            <person name="Fitzgerald M."/>
            <person name="Haas B."/>
            <person name="Abouelleil A."/>
            <person name="Alvarado L."/>
            <person name="Arachchi H.M."/>
            <person name="Berlin A."/>
            <person name="Chapman S.B."/>
            <person name="Gearin G."/>
            <person name="Goldberg J."/>
            <person name="Griggs A."/>
            <person name="Gujja S."/>
            <person name="Hansen M."/>
            <person name="Heiman D."/>
            <person name="Howarth C."/>
            <person name="Larimer J."/>
            <person name="Lui A."/>
            <person name="MacDonald P.J.P."/>
            <person name="McCowen C."/>
            <person name="Montmayeur A."/>
            <person name="Murphy C."/>
            <person name="Neiman D."/>
            <person name="Pearson M."/>
            <person name="Priest M."/>
            <person name="Roberts A."/>
            <person name="Saif S."/>
            <person name="Shea T."/>
            <person name="Sisk P."/>
            <person name="Stolte C."/>
            <person name="Sykes S."/>
            <person name="Wortman J."/>
            <person name="Nusbaum C."/>
            <person name="Birren B."/>
        </authorList>
    </citation>
    <scope>NUCLEOTIDE SEQUENCE [LARGE SCALE GENOMIC DNA]</scope>
    <source>
        <strain evidence="4 5">YIT 12061</strain>
    </source>
</reference>
<dbReference type="AlphaFoldDB" id="H1DD20"/>
<accession>H1DD20</accession>
<gene>
    <name evidence="4" type="ORF">HMPREF9449_00227</name>
</gene>
<dbReference type="Gene3D" id="3.90.70.10">
    <property type="entry name" value="Cysteine proteinases"/>
    <property type="match status" value="1"/>
</dbReference>
<evidence type="ECO:0000256" key="2">
    <source>
        <dbReference type="PIRSR" id="PIRSR005700-1"/>
    </source>
</evidence>
<dbReference type="RefSeq" id="WP_009135381.1">
    <property type="nucleotide sequence ID" value="NZ_JH594596.1"/>
</dbReference>
<evidence type="ECO:0000259" key="3">
    <source>
        <dbReference type="Pfam" id="PF00112"/>
    </source>
</evidence>
<dbReference type="GO" id="GO:0070005">
    <property type="term" value="F:cysteine-type aminopeptidase activity"/>
    <property type="evidence" value="ECO:0007669"/>
    <property type="project" value="InterPro"/>
</dbReference>
<dbReference type="PATRIC" id="fig|742817.3.peg.236"/>
<keyword evidence="1" id="KW-0031">Aminopeptidase</keyword>
<name>H1DD20_9BACT</name>
<dbReference type="EMBL" id="ADMC01000001">
    <property type="protein sequence ID" value="EHP51225.1"/>
    <property type="molecule type" value="Genomic_DNA"/>
</dbReference>
<feature type="active site" evidence="2">
    <location>
        <position position="349"/>
    </location>
</feature>